<comment type="caution">
    <text evidence="7">The sequence shown here is derived from an EMBL/GenBank/DDBJ whole genome shotgun (WGS) entry which is preliminary data.</text>
</comment>
<evidence type="ECO:0000256" key="4">
    <source>
        <dbReference type="ARBA" id="ARBA00022989"/>
    </source>
</evidence>
<feature type="transmembrane region" description="Helical" evidence="6">
    <location>
        <begin position="83"/>
        <end position="99"/>
    </location>
</feature>
<evidence type="ECO:0000256" key="5">
    <source>
        <dbReference type="ARBA" id="ARBA00023136"/>
    </source>
</evidence>
<keyword evidence="3 6" id="KW-0812">Transmembrane</keyword>
<evidence type="ECO:0000256" key="1">
    <source>
        <dbReference type="ARBA" id="ARBA00004651"/>
    </source>
</evidence>
<dbReference type="EMBL" id="QZDT01000023">
    <property type="protein sequence ID" value="NBJ93710.1"/>
    <property type="molecule type" value="Genomic_DNA"/>
</dbReference>
<evidence type="ECO:0000256" key="3">
    <source>
        <dbReference type="ARBA" id="ARBA00022692"/>
    </source>
</evidence>
<sequence>MWMKEKIIRINRTLFELEVGILIFGVVCQLFAFLTKDKAGYSLGLWLGILTAAVSAFHMWWSLDRALEFPEKEAVKSLSTHNILRYGFIVAVFTLIAISGRANPLSAFLGIMGLKASAYMHFLTRRVSGKIYGEESIPMPAEESVEGQKM</sequence>
<evidence type="ECO:0000313" key="7">
    <source>
        <dbReference type="EMBL" id="NBJ93710.1"/>
    </source>
</evidence>
<dbReference type="GO" id="GO:0005886">
    <property type="term" value="C:plasma membrane"/>
    <property type="evidence" value="ECO:0007669"/>
    <property type="project" value="UniProtKB-SubCell"/>
</dbReference>
<evidence type="ECO:0008006" key="9">
    <source>
        <dbReference type="Google" id="ProtNLM"/>
    </source>
</evidence>
<comment type="subcellular location">
    <subcellularLocation>
        <location evidence="1">Cell membrane</location>
        <topology evidence="1">Multi-pass membrane protein</topology>
    </subcellularLocation>
</comment>
<evidence type="ECO:0000256" key="2">
    <source>
        <dbReference type="ARBA" id="ARBA00022475"/>
    </source>
</evidence>
<proteinExistence type="predicted"/>
<name>A0A9X5BGX4_9FIRM</name>
<protein>
    <recommendedName>
        <fullName evidence="9">ATP synthase subunit I</fullName>
    </recommendedName>
</protein>
<keyword evidence="4 6" id="KW-1133">Transmembrane helix</keyword>
<dbReference type="AlphaFoldDB" id="A0A9X5BGX4"/>
<evidence type="ECO:0000313" key="8">
    <source>
        <dbReference type="Proteomes" id="UP001154420"/>
    </source>
</evidence>
<dbReference type="InterPro" id="IPR005598">
    <property type="entry name" value="ATP_synth_I"/>
</dbReference>
<dbReference type="Proteomes" id="UP001154420">
    <property type="component" value="Unassembled WGS sequence"/>
</dbReference>
<organism evidence="7 8">
    <name type="scientific">Parablautia muri</name>
    <dbReference type="NCBI Taxonomy" id="2320879"/>
    <lineage>
        <taxon>Bacteria</taxon>
        <taxon>Bacillati</taxon>
        <taxon>Bacillota</taxon>
        <taxon>Clostridia</taxon>
        <taxon>Lachnospirales</taxon>
        <taxon>Lachnospiraceae</taxon>
        <taxon>Parablautia</taxon>
    </lineage>
</organism>
<keyword evidence="8" id="KW-1185">Reference proteome</keyword>
<reference evidence="7" key="1">
    <citation type="submission" date="2018-09" db="EMBL/GenBank/DDBJ databases">
        <title>Murine metabolic-syndrome-specific gut microbial biobank.</title>
        <authorList>
            <person name="Liu C."/>
        </authorList>
    </citation>
    <scope>NUCLEOTIDE SEQUENCE</scope>
    <source>
        <strain evidence="7">D42-62</strain>
    </source>
</reference>
<dbReference type="OrthoDB" id="1778891at2"/>
<gene>
    <name evidence="7" type="ORF">D5281_14190</name>
</gene>
<keyword evidence="5 6" id="KW-0472">Membrane</keyword>
<feature type="transmembrane region" description="Helical" evidence="6">
    <location>
        <begin position="40"/>
        <end position="63"/>
    </location>
</feature>
<feature type="transmembrane region" description="Helical" evidence="6">
    <location>
        <begin position="12"/>
        <end position="34"/>
    </location>
</feature>
<dbReference type="Pfam" id="PF03899">
    <property type="entry name" value="ATP-synt_I"/>
    <property type="match status" value="1"/>
</dbReference>
<keyword evidence="2" id="KW-1003">Cell membrane</keyword>
<accession>A0A9X5BGX4</accession>
<evidence type="ECO:0000256" key="6">
    <source>
        <dbReference type="SAM" id="Phobius"/>
    </source>
</evidence>